<evidence type="ECO:0000313" key="8">
    <source>
        <dbReference type="Proteomes" id="UP001348817"/>
    </source>
</evidence>
<dbReference type="KEGG" id="fax:FUAX_11940"/>
<feature type="transmembrane region" description="Helical" evidence="6">
    <location>
        <begin position="135"/>
        <end position="156"/>
    </location>
</feature>
<evidence type="ECO:0000256" key="2">
    <source>
        <dbReference type="ARBA" id="ARBA00022475"/>
    </source>
</evidence>
<evidence type="ECO:0000313" key="7">
    <source>
        <dbReference type="EMBL" id="BDD08762.1"/>
    </source>
</evidence>
<dbReference type="PANTHER" id="PTHR37693">
    <property type="entry name" value="PHOSPHATIDYLGLYCEROL LYSYLTRANSFERASE"/>
    <property type="match status" value="1"/>
</dbReference>
<gene>
    <name evidence="7" type="ORF">FUAX_11940</name>
</gene>
<feature type="transmembrane region" description="Helical" evidence="6">
    <location>
        <begin position="52"/>
        <end position="69"/>
    </location>
</feature>
<feature type="transmembrane region" description="Helical" evidence="6">
    <location>
        <begin position="81"/>
        <end position="101"/>
    </location>
</feature>
<evidence type="ECO:0000256" key="5">
    <source>
        <dbReference type="ARBA" id="ARBA00023136"/>
    </source>
</evidence>
<evidence type="ECO:0008006" key="9">
    <source>
        <dbReference type="Google" id="ProtNLM"/>
    </source>
</evidence>
<reference evidence="7 8" key="1">
    <citation type="submission" date="2021-12" db="EMBL/GenBank/DDBJ databases">
        <title>Genome sequencing of bacteria with rrn-lacking chromosome and rrn-plasmid.</title>
        <authorList>
            <person name="Anda M."/>
            <person name="Iwasaki W."/>
        </authorList>
    </citation>
    <scope>NUCLEOTIDE SEQUENCE [LARGE SCALE GENOMIC DNA]</scope>
    <source>
        <strain evidence="7 8">DSM 100852</strain>
    </source>
</reference>
<dbReference type="InterPro" id="IPR022791">
    <property type="entry name" value="L-PG_synthase/AglD"/>
</dbReference>
<dbReference type="AlphaFoldDB" id="A0AAU9CP99"/>
<sequence length="351" mass="39996">MKQQHEALKTLNPNKVWIPTILGLAFVVYQFYTDPNLSPSTFRLVSDAKPWPIILAFLVIIARDAGYVYRIRTLTEKRLSWVRSIYVIILWEFASAVTPSVVGGTAVAVFILLMEGITIGRASAYVMLSSILDNGFFILFAPLVLLYTGQSVFPVVDIGSLKLGLSSLFWISYALIVLYCLIFSYALLIRPSGFKWLLLKVTSLRPLRKWRRGAYNYGNEIVEASKQLAGKAKGYWIRIIVSTIFVWCARYTMLNCLISAYADVDFTEQMGIFGKQIIMWIIMLVSPTPGSSGTAEYFFTQFFNGYLGDYTFITSILWRSLSYYPYLIIGAIFLRPWLVHSLKNRSKEQKN</sequence>
<dbReference type="Proteomes" id="UP001348817">
    <property type="component" value="Chromosome"/>
</dbReference>
<dbReference type="PANTHER" id="PTHR37693:SF1">
    <property type="entry name" value="INTEGRAL MEMBRANE PROTEIN"/>
    <property type="match status" value="1"/>
</dbReference>
<feature type="transmembrane region" description="Helical" evidence="6">
    <location>
        <begin position="168"/>
        <end position="188"/>
    </location>
</feature>
<feature type="transmembrane region" description="Helical" evidence="6">
    <location>
        <begin position="107"/>
        <end position="128"/>
    </location>
</feature>
<dbReference type="NCBIfam" id="TIGR00374">
    <property type="entry name" value="flippase-like domain"/>
    <property type="match status" value="1"/>
</dbReference>
<dbReference type="GO" id="GO:0005886">
    <property type="term" value="C:plasma membrane"/>
    <property type="evidence" value="ECO:0007669"/>
    <property type="project" value="UniProtKB-SubCell"/>
</dbReference>
<feature type="transmembrane region" description="Helical" evidence="6">
    <location>
        <begin position="235"/>
        <end position="254"/>
    </location>
</feature>
<name>A0AAU9CP99_9BACT</name>
<feature type="transmembrane region" description="Helical" evidence="6">
    <location>
        <begin position="16"/>
        <end position="32"/>
    </location>
</feature>
<evidence type="ECO:0000256" key="1">
    <source>
        <dbReference type="ARBA" id="ARBA00004651"/>
    </source>
</evidence>
<protein>
    <recommendedName>
        <fullName evidence="9">Flippase-like domain-containing protein</fullName>
    </recommendedName>
</protein>
<keyword evidence="4 6" id="KW-1133">Transmembrane helix</keyword>
<keyword evidence="2" id="KW-1003">Cell membrane</keyword>
<keyword evidence="8" id="KW-1185">Reference proteome</keyword>
<feature type="transmembrane region" description="Helical" evidence="6">
    <location>
        <begin position="323"/>
        <end position="342"/>
    </location>
</feature>
<keyword evidence="5 6" id="KW-0472">Membrane</keyword>
<dbReference type="Pfam" id="PF03706">
    <property type="entry name" value="LPG_synthase_TM"/>
    <property type="match status" value="1"/>
</dbReference>
<accession>A0AAU9CP99</accession>
<dbReference type="EMBL" id="AP025314">
    <property type="protein sequence ID" value="BDD08762.1"/>
    <property type="molecule type" value="Genomic_DNA"/>
</dbReference>
<keyword evidence="3 6" id="KW-0812">Transmembrane</keyword>
<comment type="subcellular location">
    <subcellularLocation>
        <location evidence="1">Cell membrane</location>
        <topology evidence="1">Multi-pass membrane protein</topology>
    </subcellularLocation>
</comment>
<dbReference type="RefSeq" id="WP_338393998.1">
    <property type="nucleotide sequence ID" value="NZ_AP025314.1"/>
</dbReference>
<evidence type="ECO:0000256" key="4">
    <source>
        <dbReference type="ARBA" id="ARBA00022989"/>
    </source>
</evidence>
<evidence type="ECO:0000256" key="6">
    <source>
        <dbReference type="SAM" id="Phobius"/>
    </source>
</evidence>
<evidence type="ECO:0000256" key="3">
    <source>
        <dbReference type="ARBA" id="ARBA00022692"/>
    </source>
</evidence>
<organism evidence="7 8">
    <name type="scientific">Fulvitalea axinellae</name>
    <dbReference type="NCBI Taxonomy" id="1182444"/>
    <lineage>
        <taxon>Bacteria</taxon>
        <taxon>Pseudomonadati</taxon>
        <taxon>Bacteroidota</taxon>
        <taxon>Cytophagia</taxon>
        <taxon>Cytophagales</taxon>
        <taxon>Persicobacteraceae</taxon>
        <taxon>Fulvitalea</taxon>
    </lineage>
</organism>
<proteinExistence type="predicted"/>